<dbReference type="PANTHER" id="PTHR31635:SF196">
    <property type="entry name" value="REVERSE TRANSCRIPTASE DOMAIN-CONTAINING PROTEIN-RELATED"/>
    <property type="match status" value="1"/>
</dbReference>
<evidence type="ECO:0000259" key="1">
    <source>
        <dbReference type="PROSITE" id="PS50878"/>
    </source>
</evidence>
<feature type="domain" description="Reverse transcriptase" evidence="1">
    <location>
        <begin position="195"/>
        <end position="469"/>
    </location>
</feature>
<dbReference type="AlphaFoldDB" id="A0A803JQ76"/>
<protein>
    <recommendedName>
        <fullName evidence="1">Reverse transcriptase domain-containing protein</fullName>
    </recommendedName>
</protein>
<dbReference type="SUPFAM" id="SSF56672">
    <property type="entry name" value="DNA/RNA polymerases"/>
    <property type="match status" value="1"/>
</dbReference>
<proteinExistence type="predicted"/>
<evidence type="ECO:0000313" key="2">
    <source>
        <dbReference type="Ensembl" id="ENSXETP00000110131"/>
    </source>
</evidence>
<accession>A0A803JQ76</accession>
<dbReference type="InterPro" id="IPR043502">
    <property type="entry name" value="DNA/RNA_pol_sf"/>
</dbReference>
<dbReference type="PROSITE" id="PS50878">
    <property type="entry name" value="RT_POL"/>
    <property type="match status" value="1"/>
</dbReference>
<dbReference type="InterPro" id="IPR000477">
    <property type="entry name" value="RT_dom"/>
</dbReference>
<dbReference type="Pfam" id="PF00078">
    <property type="entry name" value="RVT_1"/>
    <property type="match status" value="1"/>
</dbReference>
<dbReference type="GeneTree" id="ENSGT00940000163630"/>
<sequence length="714" mass="81655">MSTKVTLEQKLSQLECKIHTDASVKLRKEILEVRRELKMLASGEIEKALKWTKQKFYERGDKPHSLLARKLREQTARSTIVSIDKANGDRTFSPKEISKAFQDYYTKLYNLPTSVAQSQESQTAARQTFLKENLHTTLMQHDIDKLNKPILEEEVAGVIKSLPTSKAPGPDGYTYAYYKKFSPLLSPYLTKLFNSFMSNNTIPHTMLQSYITLIPKEGKDPNLCGNYRPIALLNSDLKIFTKLLANRLGPLMPQLINLDQVGFIYGRQAGDNTRRAIDLIDALNKTKTPALLLSLDAEKAFDRLNWDYMFELLKQIGIKGPFLRAIQHLYSKPTATLKLPEASHGLIPISNGTRQGCPLSPLLYALSIEPLASAIRNHKDITGPKIQDQEFVISLFADDILLTLTNPTISLPNLHVLLTQYSKHSGYKLNVDKTEALPLNLPSQTREALSTKFHYKWKTHSLKYLGIQLTKTYHQLYQSNFPPLIQEIKSLLHKWNTLTISWLGRITVTKMAILPKLLYLFETLPVRVPKTTLKDLQAAIFKFIWGKRRHRIARTVMMASKTQGGLAVPHLQAYYEASHLRQILGWTTFAPSTKWAHIESLWISPTHPNSLLWDGKGKGISDILYPMHFTLTLWKVCKDKYRLANQASVVKPFLANPSFTPGMSESFKNYWGPRGVFRIYDLLDPLTLKQRSFAEIQNKYQIPNSRFFEYLQIH</sequence>
<name>A0A803JQ76_XENTR</name>
<dbReference type="InParanoid" id="A0A803JQ76"/>
<organism evidence="2">
    <name type="scientific">Xenopus tropicalis</name>
    <name type="common">Western clawed frog</name>
    <name type="synonym">Silurana tropicalis</name>
    <dbReference type="NCBI Taxonomy" id="8364"/>
    <lineage>
        <taxon>Eukaryota</taxon>
        <taxon>Metazoa</taxon>
        <taxon>Chordata</taxon>
        <taxon>Craniata</taxon>
        <taxon>Vertebrata</taxon>
        <taxon>Euteleostomi</taxon>
        <taxon>Amphibia</taxon>
        <taxon>Batrachia</taxon>
        <taxon>Anura</taxon>
        <taxon>Pipoidea</taxon>
        <taxon>Pipidae</taxon>
        <taxon>Xenopodinae</taxon>
        <taxon>Xenopus</taxon>
        <taxon>Silurana</taxon>
    </lineage>
</organism>
<dbReference type="PANTHER" id="PTHR31635">
    <property type="entry name" value="REVERSE TRANSCRIPTASE DOMAIN-CONTAINING PROTEIN-RELATED"/>
    <property type="match status" value="1"/>
</dbReference>
<dbReference type="CDD" id="cd01650">
    <property type="entry name" value="RT_nLTR_like"/>
    <property type="match status" value="1"/>
</dbReference>
<reference evidence="2" key="2">
    <citation type="submission" date="2021-03" db="UniProtKB">
        <authorList>
            <consortium name="Ensembl"/>
        </authorList>
    </citation>
    <scope>IDENTIFICATION</scope>
</reference>
<reference evidence="2" key="1">
    <citation type="journal article" date="2010" name="Science">
        <title>The genome of the Western clawed frog Xenopus tropicalis.</title>
        <authorList>
            <person name="Hellsten U."/>
            <person name="Harland R.M."/>
            <person name="Gilchrist M.J."/>
            <person name="Hendrix D."/>
            <person name="Jurka J."/>
            <person name="Kapitonov V."/>
            <person name="Ovcharenko I."/>
            <person name="Putnam N.H."/>
            <person name="Shu S."/>
            <person name="Taher L."/>
            <person name="Blitz I.L."/>
            <person name="Blumberg B."/>
            <person name="Dichmann D.S."/>
            <person name="Dubchak I."/>
            <person name="Amaya E."/>
            <person name="Detter J.C."/>
            <person name="Fletcher R."/>
            <person name="Gerhard D.S."/>
            <person name="Goodstein D."/>
            <person name="Graves T."/>
            <person name="Grigoriev I.V."/>
            <person name="Grimwood J."/>
            <person name="Kawashima T."/>
            <person name="Lindquist E."/>
            <person name="Lucas S.M."/>
            <person name="Mead P.E."/>
            <person name="Mitros T."/>
            <person name="Ogino H."/>
            <person name="Ohta Y."/>
            <person name="Poliakov A.V."/>
            <person name="Pollet N."/>
            <person name="Robert J."/>
            <person name="Salamov A."/>
            <person name="Sater A.K."/>
            <person name="Schmutz J."/>
            <person name="Terry A."/>
            <person name="Vize P.D."/>
            <person name="Warren W.C."/>
            <person name="Wells D."/>
            <person name="Wills A."/>
            <person name="Wilson R.K."/>
            <person name="Zimmerman L.B."/>
            <person name="Zorn A.M."/>
            <person name="Grainger R."/>
            <person name="Grammer T."/>
            <person name="Khokha M.K."/>
            <person name="Richardson P.M."/>
            <person name="Rokhsar D.S."/>
        </authorList>
    </citation>
    <scope>NUCLEOTIDE SEQUENCE [LARGE SCALE GENOMIC DNA]</scope>
    <source>
        <strain evidence="2">Nigerian</strain>
    </source>
</reference>
<dbReference type="Ensembl" id="ENSXETT00000122744">
    <property type="protein sequence ID" value="ENSXETP00000110131"/>
    <property type="gene ID" value="ENSXETG00000042173"/>
</dbReference>